<organism evidence="1 2">
    <name type="scientific">Mucilaginibacter roseus</name>
    <dbReference type="NCBI Taxonomy" id="1528868"/>
    <lineage>
        <taxon>Bacteria</taxon>
        <taxon>Pseudomonadati</taxon>
        <taxon>Bacteroidota</taxon>
        <taxon>Sphingobacteriia</taxon>
        <taxon>Sphingobacteriales</taxon>
        <taxon>Sphingobacteriaceae</taxon>
        <taxon>Mucilaginibacter</taxon>
    </lineage>
</organism>
<dbReference type="EMBL" id="JAJPWV010000006">
    <property type="protein sequence ID" value="MCD8742488.1"/>
    <property type="molecule type" value="Genomic_DNA"/>
</dbReference>
<evidence type="ECO:0000313" key="1">
    <source>
        <dbReference type="EMBL" id="MCD8742488.1"/>
    </source>
</evidence>
<name>A0ABS8U8H6_9SPHI</name>
<evidence type="ECO:0008006" key="3">
    <source>
        <dbReference type="Google" id="ProtNLM"/>
    </source>
</evidence>
<dbReference type="Proteomes" id="UP001199919">
    <property type="component" value="Unassembled WGS sequence"/>
</dbReference>
<comment type="caution">
    <text evidence="1">The sequence shown here is derived from an EMBL/GenBank/DDBJ whole genome shotgun (WGS) entry which is preliminary data.</text>
</comment>
<proteinExistence type="predicted"/>
<keyword evidence="2" id="KW-1185">Reference proteome</keyword>
<gene>
    <name evidence="1" type="ORF">LT679_17895</name>
</gene>
<accession>A0ABS8U8H6</accession>
<reference evidence="1 2" key="1">
    <citation type="submission" date="2021-12" db="EMBL/GenBank/DDBJ databases">
        <title>Mucilaginibacter roseus genome.</title>
        <authorList>
            <person name="Ferreira J.R."/>
            <person name="Newman J.D."/>
        </authorList>
    </citation>
    <scope>NUCLEOTIDE SEQUENCE [LARGE SCALE GENOMIC DNA]</scope>
    <source>
        <strain evidence="1 2">LMG 28454</strain>
    </source>
</reference>
<evidence type="ECO:0000313" key="2">
    <source>
        <dbReference type="Proteomes" id="UP001199919"/>
    </source>
</evidence>
<protein>
    <recommendedName>
        <fullName evidence="3">DUF3887 domain-containing protein</fullName>
    </recommendedName>
</protein>
<dbReference type="PROSITE" id="PS51257">
    <property type="entry name" value="PROKAR_LIPOPROTEIN"/>
    <property type="match status" value="1"/>
</dbReference>
<sequence>MKKIIIMLAIATTLLSCKKDVEQQQSISAEDQVQQLIKKFPNLTLLPLKSGSLKKALNKGQLQLLEDSLASFSKALLELKVMPESKKINFVKETNAYGGAYSWTGIQNVGSASTGLIRLTILPLCIIPQITFMEQE</sequence>
<dbReference type="RefSeq" id="WP_232179044.1">
    <property type="nucleotide sequence ID" value="NZ_JAJPWV010000006.1"/>
</dbReference>